<keyword evidence="3" id="KW-1185">Reference proteome</keyword>
<dbReference type="Gene3D" id="3.40.630.30">
    <property type="match status" value="1"/>
</dbReference>
<gene>
    <name evidence="2" type="ORF">JY500_18705</name>
</gene>
<dbReference type="Proteomes" id="UP000663570">
    <property type="component" value="Chromosome"/>
</dbReference>
<proteinExistence type="predicted"/>
<dbReference type="CDD" id="cd04301">
    <property type="entry name" value="NAT_SF"/>
    <property type="match status" value="1"/>
</dbReference>
<dbReference type="InterPro" id="IPR053144">
    <property type="entry name" value="Acetyltransferase_Butenolide"/>
</dbReference>
<evidence type="ECO:0000313" key="2">
    <source>
        <dbReference type="EMBL" id="QSI76464.1"/>
    </source>
</evidence>
<dbReference type="InterPro" id="IPR000182">
    <property type="entry name" value="GNAT_dom"/>
</dbReference>
<protein>
    <submittedName>
        <fullName evidence="2">GNAT family N-acetyltransferase</fullName>
    </submittedName>
</protein>
<feature type="domain" description="N-acetyltransferase" evidence="1">
    <location>
        <begin position="4"/>
        <end position="136"/>
    </location>
</feature>
<dbReference type="InterPro" id="IPR016181">
    <property type="entry name" value="Acyl_CoA_acyltransferase"/>
</dbReference>
<evidence type="ECO:0000313" key="3">
    <source>
        <dbReference type="Proteomes" id="UP000663570"/>
    </source>
</evidence>
<sequence>MTALRISTVVAEFDLDAVYRFLSQEAYWSKGLPRAVFDRAVANSLCFGGFLGEAQIAFGRMITDRATFAYLADVFVLPPHRGQGYSKQLMDAVVAHPDLQGLRRMVLVTGDAHGLYARYGFTALAAPDRYMERHQPGIYTSG</sequence>
<dbReference type="PANTHER" id="PTHR43233:SF1">
    <property type="entry name" value="FAMILY N-ACETYLTRANSFERASE, PUTATIVE (AFU_ORTHOLOGUE AFUA_6G03350)-RELATED"/>
    <property type="match status" value="1"/>
</dbReference>
<organism evidence="2 3">
    <name type="scientific">Niveibacterium microcysteis</name>
    <dbReference type="NCBI Taxonomy" id="2811415"/>
    <lineage>
        <taxon>Bacteria</taxon>
        <taxon>Pseudomonadati</taxon>
        <taxon>Pseudomonadota</taxon>
        <taxon>Betaproteobacteria</taxon>
        <taxon>Rhodocyclales</taxon>
        <taxon>Rhodocyclaceae</taxon>
        <taxon>Niveibacterium</taxon>
    </lineage>
</organism>
<dbReference type="PROSITE" id="PS51186">
    <property type="entry name" value="GNAT"/>
    <property type="match status" value="1"/>
</dbReference>
<evidence type="ECO:0000259" key="1">
    <source>
        <dbReference type="PROSITE" id="PS51186"/>
    </source>
</evidence>
<dbReference type="Pfam" id="PF00583">
    <property type="entry name" value="Acetyltransf_1"/>
    <property type="match status" value="1"/>
</dbReference>
<reference evidence="2 3" key="1">
    <citation type="submission" date="2021-02" db="EMBL/GenBank/DDBJ databases">
        <title>Niveibacterium changnyeongensis HC41.</title>
        <authorList>
            <person name="Kang M."/>
        </authorList>
    </citation>
    <scope>NUCLEOTIDE SEQUENCE [LARGE SCALE GENOMIC DNA]</scope>
    <source>
        <strain evidence="2 3">HC41</strain>
    </source>
</reference>
<name>A0ABX7M3Y2_9RHOO</name>
<accession>A0ABX7M3Y2</accession>
<dbReference type="SUPFAM" id="SSF55729">
    <property type="entry name" value="Acyl-CoA N-acyltransferases (Nat)"/>
    <property type="match status" value="1"/>
</dbReference>
<dbReference type="RefSeq" id="WP_206254139.1">
    <property type="nucleotide sequence ID" value="NZ_CP071060.1"/>
</dbReference>
<dbReference type="PANTHER" id="PTHR43233">
    <property type="entry name" value="FAMILY N-ACETYLTRANSFERASE, PUTATIVE (AFU_ORTHOLOGUE AFUA_6G03350)-RELATED"/>
    <property type="match status" value="1"/>
</dbReference>
<dbReference type="EMBL" id="CP071060">
    <property type="protein sequence ID" value="QSI76464.1"/>
    <property type="molecule type" value="Genomic_DNA"/>
</dbReference>